<dbReference type="Proteomes" id="UP000229600">
    <property type="component" value="Unassembled WGS sequence"/>
</dbReference>
<feature type="transmembrane region" description="Helical" evidence="1">
    <location>
        <begin position="21"/>
        <end position="43"/>
    </location>
</feature>
<dbReference type="AlphaFoldDB" id="A0A2H0N478"/>
<keyword evidence="1" id="KW-1133">Transmembrane helix</keyword>
<evidence type="ECO:0000313" key="2">
    <source>
        <dbReference type="EMBL" id="PIR03693.1"/>
    </source>
</evidence>
<gene>
    <name evidence="2" type="ORF">COV59_04450</name>
</gene>
<accession>A0A2H0N478</accession>
<comment type="caution">
    <text evidence="2">The sequence shown here is derived from an EMBL/GenBank/DDBJ whole genome shotgun (WGS) entry which is preliminary data.</text>
</comment>
<evidence type="ECO:0000313" key="3">
    <source>
        <dbReference type="Proteomes" id="UP000229600"/>
    </source>
</evidence>
<organism evidence="2 3">
    <name type="scientific">Candidatus Magasanikbacteria bacterium CG11_big_fil_rev_8_21_14_0_20_39_34</name>
    <dbReference type="NCBI Taxonomy" id="1974653"/>
    <lineage>
        <taxon>Bacteria</taxon>
        <taxon>Candidatus Magasanikiibacteriota</taxon>
    </lineage>
</organism>
<name>A0A2H0N478_9BACT</name>
<keyword evidence="1" id="KW-0472">Membrane</keyword>
<dbReference type="EMBL" id="PCWN01000009">
    <property type="protein sequence ID" value="PIR03693.1"/>
    <property type="molecule type" value="Genomic_DNA"/>
</dbReference>
<protein>
    <submittedName>
        <fullName evidence="2">Uncharacterized protein</fullName>
    </submittedName>
</protein>
<keyword evidence="1" id="KW-0812">Transmembrane</keyword>
<evidence type="ECO:0000256" key="1">
    <source>
        <dbReference type="SAM" id="Phobius"/>
    </source>
</evidence>
<reference evidence="2 3" key="1">
    <citation type="submission" date="2017-09" db="EMBL/GenBank/DDBJ databases">
        <title>Depth-based differentiation of microbial function through sediment-hosted aquifers and enrichment of novel symbionts in the deep terrestrial subsurface.</title>
        <authorList>
            <person name="Probst A.J."/>
            <person name="Ladd B."/>
            <person name="Jarett J.K."/>
            <person name="Geller-Mcgrath D.E."/>
            <person name="Sieber C.M."/>
            <person name="Emerson J.B."/>
            <person name="Anantharaman K."/>
            <person name="Thomas B.C."/>
            <person name="Malmstrom R."/>
            <person name="Stieglmeier M."/>
            <person name="Klingl A."/>
            <person name="Woyke T."/>
            <person name="Ryan C.M."/>
            <person name="Banfield J.F."/>
        </authorList>
    </citation>
    <scope>NUCLEOTIDE SEQUENCE [LARGE SCALE GENOMIC DNA]</scope>
    <source>
        <strain evidence="2">CG11_big_fil_rev_8_21_14_0_20_39_34</strain>
    </source>
</reference>
<proteinExistence type="predicted"/>
<sequence>MQHNKISRLQKKQSKYFLRFKYANYFFTLLFLCGGVYVFYLFYNIIFSVLSGAEQVSQLRATLSIEAINFTKYDEVNAAWDTRLNTDLPESAYDPFSASNIFLQTEPLHEVLPTTTFQNVFSTSTLETNIPIPLLDVLPNSDIHSGDPTTEVSPQI</sequence>